<organism evidence="2 3">
    <name type="scientific">Candidatus Kaiserbacteria bacterium RIFCSPHIGHO2_01_FULL_54_36b</name>
    <dbReference type="NCBI Taxonomy" id="1798483"/>
    <lineage>
        <taxon>Bacteria</taxon>
        <taxon>Candidatus Kaiseribacteriota</taxon>
    </lineage>
</organism>
<dbReference type="Proteomes" id="UP000176445">
    <property type="component" value="Unassembled WGS sequence"/>
</dbReference>
<keyword evidence="1" id="KW-1133">Transmembrane helix</keyword>
<name>A0A1F6CJQ4_9BACT</name>
<proteinExistence type="predicted"/>
<comment type="caution">
    <text evidence="2">The sequence shown here is derived from an EMBL/GenBank/DDBJ whole genome shotgun (WGS) entry which is preliminary data.</text>
</comment>
<sequence>MSVNRLDLLPEDRRRRIRRAYVLRVGTVAAVLTIILVVTAAALLVPTYVYLVSALNAQSARLTSVESIVSTADQVALGKRLAALEADAAEIEALGATPSASEIIREVLTVGHPSIVVTGMSYAPIQGTLALSGIATTRNDLRAYQLSLTATPRFASAVLPVSSYAKDHDIPFAITVTLATSTKP</sequence>
<dbReference type="EMBL" id="MFKW01000076">
    <property type="protein sequence ID" value="OGG49328.1"/>
    <property type="molecule type" value="Genomic_DNA"/>
</dbReference>
<gene>
    <name evidence="2" type="ORF">A2704_01940</name>
</gene>
<evidence type="ECO:0000256" key="1">
    <source>
        <dbReference type="SAM" id="Phobius"/>
    </source>
</evidence>
<keyword evidence="1" id="KW-0812">Transmembrane</keyword>
<protein>
    <submittedName>
        <fullName evidence="2">Uncharacterized protein</fullName>
    </submittedName>
</protein>
<evidence type="ECO:0000313" key="3">
    <source>
        <dbReference type="Proteomes" id="UP000176445"/>
    </source>
</evidence>
<reference evidence="2 3" key="1">
    <citation type="journal article" date="2016" name="Nat. Commun.">
        <title>Thousands of microbial genomes shed light on interconnected biogeochemical processes in an aquifer system.</title>
        <authorList>
            <person name="Anantharaman K."/>
            <person name="Brown C.T."/>
            <person name="Hug L.A."/>
            <person name="Sharon I."/>
            <person name="Castelle C.J."/>
            <person name="Probst A.J."/>
            <person name="Thomas B.C."/>
            <person name="Singh A."/>
            <person name="Wilkins M.J."/>
            <person name="Karaoz U."/>
            <person name="Brodie E.L."/>
            <person name="Williams K.H."/>
            <person name="Hubbard S.S."/>
            <person name="Banfield J.F."/>
        </authorList>
    </citation>
    <scope>NUCLEOTIDE SEQUENCE [LARGE SCALE GENOMIC DNA]</scope>
</reference>
<feature type="transmembrane region" description="Helical" evidence="1">
    <location>
        <begin position="21"/>
        <end position="51"/>
    </location>
</feature>
<keyword evidence="1" id="KW-0472">Membrane</keyword>
<accession>A0A1F6CJQ4</accession>
<evidence type="ECO:0000313" key="2">
    <source>
        <dbReference type="EMBL" id="OGG49328.1"/>
    </source>
</evidence>
<dbReference type="AlphaFoldDB" id="A0A1F6CJQ4"/>